<dbReference type="RefSeq" id="WP_183635862.1">
    <property type="nucleotide sequence ID" value="NZ_BAABLE010000005.1"/>
</dbReference>
<evidence type="ECO:0000256" key="2">
    <source>
        <dbReference type="PIRSR" id="PIRSR006386-1"/>
    </source>
</evidence>
<keyword evidence="1 4" id="KW-0413">Isomerase</keyword>
<dbReference type="EC" id="5.99.1.4" evidence="1"/>
<comment type="catalytic activity">
    <reaction evidence="1">
        <text>2-hydroxychromene-2-carboxylate = (3E)-4-(2-hydroxyphenyl)-2-oxobut-3-enoate</text>
        <dbReference type="Rhea" id="RHEA:27401"/>
        <dbReference type="ChEBI" id="CHEBI:59350"/>
        <dbReference type="ChEBI" id="CHEBI:59353"/>
        <dbReference type="EC" id="5.99.1.4"/>
    </reaction>
</comment>
<evidence type="ECO:0000259" key="3">
    <source>
        <dbReference type="Pfam" id="PF01323"/>
    </source>
</evidence>
<dbReference type="Pfam" id="PF01323">
    <property type="entry name" value="DSBA"/>
    <property type="match status" value="1"/>
</dbReference>
<comment type="caution">
    <text evidence="4">The sequence shown here is derived from an EMBL/GenBank/DDBJ whole genome shotgun (WGS) entry which is preliminary data.</text>
</comment>
<dbReference type="EMBL" id="JACIET010000002">
    <property type="protein sequence ID" value="MBB4013954.1"/>
    <property type="molecule type" value="Genomic_DNA"/>
</dbReference>
<gene>
    <name evidence="4" type="ORF">GGR36_003300</name>
</gene>
<dbReference type="GO" id="GO:0004364">
    <property type="term" value="F:glutathione transferase activity"/>
    <property type="evidence" value="ECO:0007669"/>
    <property type="project" value="TreeGrafter"/>
</dbReference>
<evidence type="ECO:0000256" key="1">
    <source>
        <dbReference type="PIRNR" id="PIRNR006386"/>
    </source>
</evidence>
<reference evidence="4 5" key="1">
    <citation type="submission" date="2020-08" db="EMBL/GenBank/DDBJ databases">
        <title>Genomic Encyclopedia of Type Strains, Phase IV (KMG-IV): sequencing the most valuable type-strain genomes for metagenomic binning, comparative biology and taxonomic classification.</title>
        <authorList>
            <person name="Goeker M."/>
        </authorList>
    </citation>
    <scope>NUCLEOTIDE SEQUENCE [LARGE SCALE GENOMIC DNA]</scope>
    <source>
        <strain evidence="4 5">DSM 106739</strain>
    </source>
</reference>
<dbReference type="PANTHER" id="PTHR42943:SF2">
    <property type="entry name" value="GLUTATHIONE S-TRANSFERASE KAPPA 1"/>
    <property type="match status" value="1"/>
</dbReference>
<dbReference type="InterPro" id="IPR036249">
    <property type="entry name" value="Thioredoxin-like_sf"/>
</dbReference>
<evidence type="ECO:0000313" key="4">
    <source>
        <dbReference type="EMBL" id="MBB4013954.1"/>
    </source>
</evidence>
<accession>A0A840BN23</accession>
<dbReference type="InterPro" id="IPR044087">
    <property type="entry name" value="NahD-like"/>
</dbReference>
<dbReference type="InterPro" id="IPR051924">
    <property type="entry name" value="GST_Kappa/NadH"/>
</dbReference>
<dbReference type="PANTHER" id="PTHR42943">
    <property type="entry name" value="GLUTATHIONE S-TRANSFERASE KAPPA"/>
    <property type="match status" value="1"/>
</dbReference>
<comment type="similarity">
    <text evidence="1">Belongs to the GST superfamily. NadH family.</text>
</comment>
<sequence length="200" mass="22092">MPAPIDFYFDFSSPYGYLAAEVIDTIASKHGRAVIWHPILLGAAFKAMGAVPLPNVPLKGEYVLRDVARSARFLGLPFKRPTHFPIPTQNAARAFLWLNDRNTTKARELARALYRAYFVEDINISEADTVLDIAAGLGIARVELSDAISTGAIKERLKAEVDVALARGVFGSPFFIVEGEPFWGVDRLPQIEKWLSEGAF</sequence>
<dbReference type="PIRSF" id="PIRSF006386">
    <property type="entry name" value="HCCAis_GSTk"/>
    <property type="match status" value="1"/>
</dbReference>
<feature type="domain" description="DSBA-like thioredoxin" evidence="3">
    <location>
        <begin position="5"/>
        <end position="193"/>
    </location>
</feature>
<keyword evidence="5" id="KW-1185">Reference proteome</keyword>
<dbReference type="SUPFAM" id="SSF52833">
    <property type="entry name" value="Thioredoxin-like"/>
    <property type="match status" value="1"/>
</dbReference>
<dbReference type="Gene3D" id="3.40.30.10">
    <property type="entry name" value="Glutaredoxin"/>
    <property type="match status" value="1"/>
</dbReference>
<dbReference type="InterPro" id="IPR001853">
    <property type="entry name" value="DSBA-like_thioredoxin_dom"/>
</dbReference>
<dbReference type="GO" id="GO:1901170">
    <property type="term" value="P:naphthalene catabolic process"/>
    <property type="evidence" value="ECO:0007669"/>
    <property type="project" value="InterPro"/>
</dbReference>
<dbReference type="AlphaFoldDB" id="A0A840BN23"/>
<dbReference type="Proteomes" id="UP000561045">
    <property type="component" value="Unassembled WGS sequence"/>
</dbReference>
<feature type="active site" description="Nucleophile" evidence="2">
    <location>
        <position position="13"/>
    </location>
</feature>
<dbReference type="GO" id="GO:0018845">
    <property type="term" value="F:2-hydroxychromene-2-carboxylate isomerase activity"/>
    <property type="evidence" value="ECO:0007669"/>
    <property type="project" value="UniProtKB-UniRule"/>
</dbReference>
<dbReference type="CDD" id="cd03022">
    <property type="entry name" value="DsbA_HCCA_Iso"/>
    <property type="match status" value="1"/>
</dbReference>
<organism evidence="4 5">
    <name type="scientific">Niveibacterium umoris</name>
    <dbReference type="NCBI Taxonomy" id="1193620"/>
    <lineage>
        <taxon>Bacteria</taxon>
        <taxon>Pseudomonadati</taxon>
        <taxon>Pseudomonadota</taxon>
        <taxon>Betaproteobacteria</taxon>
        <taxon>Rhodocyclales</taxon>
        <taxon>Rhodocyclaceae</taxon>
        <taxon>Niveibacterium</taxon>
    </lineage>
</organism>
<protein>
    <recommendedName>
        <fullName evidence="1">2-hydroxychromene-2-carboxylate isomerase</fullName>
        <ecNumber evidence="1">5.99.1.4</ecNumber>
    </recommendedName>
</protein>
<dbReference type="InterPro" id="IPR014440">
    <property type="entry name" value="HCCAis_GSTk"/>
</dbReference>
<name>A0A840BN23_9RHOO</name>
<evidence type="ECO:0000313" key="5">
    <source>
        <dbReference type="Proteomes" id="UP000561045"/>
    </source>
</evidence>
<dbReference type="GO" id="GO:0004602">
    <property type="term" value="F:glutathione peroxidase activity"/>
    <property type="evidence" value="ECO:0007669"/>
    <property type="project" value="TreeGrafter"/>
</dbReference>
<dbReference type="GO" id="GO:0006749">
    <property type="term" value="P:glutathione metabolic process"/>
    <property type="evidence" value="ECO:0007669"/>
    <property type="project" value="TreeGrafter"/>
</dbReference>
<proteinExistence type="inferred from homology"/>